<sequence>MGRGRKPSRGGSRRFTDIETLKQQSRELERQSARSEESDEDSPSKGASAGDKSRSNPSAPPTNALQQKNKKINDLTLESLEITDPKRGLNRKEREELAKQEAKKKYQALTAAGKTDEAKADLARLAIIRAQREEAAKKRELEQKAKEAAAKAKAEARKKAQSNKI</sequence>
<gene>
    <name evidence="3" type="ORF">EB796_020885</name>
</gene>
<name>A0A7J7J3P5_BUGNE</name>
<feature type="domain" description="Casein kinase substrate phosphoprotein PP28" evidence="2">
    <location>
        <begin position="63"/>
        <end position="144"/>
    </location>
</feature>
<dbReference type="EMBL" id="VXIV02003144">
    <property type="protein sequence ID" value="KAF6020809.1"/>
    <property type="molecule type" value="Genomic_DNA"/>
</dbReference>
<feature type="region of interest" description="Disordered" evidence="1">
    <location>
        <begin position="1"/>
        <end position="98"/>
    </location>
</feature>
<feature type="region of interest" description="Disordered" evidence="1">
    <location>
        <begin position="139"/>
        <end position="165"/>
    </location>
</feature>
<proteinExistence type="predicted"/>
<feature type="compositionally biased region" description="Basic residues" evidence="1">
    <location>
        <begin position="1"/>
        <end position="12"/>
    </location>
</feature>
<evidence type="ECO:0000259" key="2">
    <source>
        <dbReference type="Pfam" id="PF10252"/>
    </source>
</evidence>
<protein>
    <recommendedName>
        <fullName evidence="2">Casein kinase substrate phosphoprotein PP28 domain-containing protein</fullName>
    </recommendedName>
</protein>
<feature type="compositionally biased region" description="Basic and acidic residues" evidence="1">
    <location>
        <begin position="139"/>
        <end position="158"/>
    </location>
</feature>
<dbReference type="Proteomes" id="UP000593567">
    <property type="component" value="Unassembled WGS sequence"/>
</dbReference>
<dbReference type="InterPro" id="IPR019380">
    <property type="entry name" value="Casein_kinase_sb_PP28"/>
</dbReference>
<dbReference type="Pfam" id="PF10252">
    <property type="entry name" value="PP28"/>
    <property type="match status" value="1"/>
</dbReference>
<feature type="compositionally biased region" description="Basic and acidic residues" evidence="1">
    <location>
        <begin position="14"/>
        <end position="36"/>
    </location>
</feature>
<dbReference type="InterPro" id="IPR039876">
    <property type="entry name" value="HAP28"/>
</dbReference>
<organism evidence="3 4">
    <name type="scientific">Bugula neritina</name>
    <name type="common">Brown bryozoan</name>
    <name type="synonym">Sertularia neritina</name>
    <dbReference type="NCBI Taxonomy" id="10212"/>
    <lineage>
        <taxon>Eukaryota</taxon>
        <taxon>Metazoa</taxon>
        <taxon>Spiralia</taxon>
        <taxon>Lophotrochozoa</taxon>
        <taxon>Bryozoa</taxon>
        <taxon>Gymnolaemata</taxon>
        <taxon>Cheilostomatida</taxon>
        <taxon>Flustrina</taxon>
        <taxon>Buguloidea</taxon>
        <taxon>Bugulidae</taxon>
        <taxon>Bugula</taxon>
    </lineage>
</organism>
<comment type="caution">
    <text evidence="3">The sequence shown here is derived from an EMBL/GenBank/DDBJ whole genome shotgun (WGS) entry which is preliminary data.</text>
</comment>
<evidence type="ECO:0000256" key="1">
    <source>
        <dbReference type="SAM" id="MobiDB-lite"/>
    </source>
</evidence>
<reference evidence="3" key="1">
    <citation type="submission" date="2020-06" db="EMBL/GenBank/DDBJ databases">
        <title>Draft genome of Bugula neritina, a colonial animal packing powerful symbionts and potential medicines.</title>
        <authorList>
            <person name="Rayko M."/>
        </authorList>
    </citation>
    <scope>NUCLEOTIDE SEQUENCE [LARGE SCALE GENOMIC DNA]</scope>
    <source>
        <strain evidence="3">Kwan_BN1</strain>
    </source>
</reference>
<dbReference type="OrthoDB" id="21120at2759"/>
<keyword evidence="4" id="KW-1185">Reference proteome</keyword>
<feature type="compositionally biased region" description="Basic and acidic residues" evidence="1">
    <location>
        <begin position="83"/>
        <end position="98"/>
    </location>
</feature>
<dbReference type="AlphaFoldDB" id="A0A7J7J3P5"/>
<evidence type="ECO:0000313" key="4">
    <source>
        <dbReference type="Proteomes" id="UP000593567"/>
    </source>
</evidence>
<feature type="compositionally biased region" description="Polar residues" evidence="1">
    <location>
        <begin position="55"/>
        <end position="67"/>
    </location>
</feature>
<evidence type="ECO:0000313" key="3">
    <source>
        <dbReference type="EMBL" id="KAF6020809.1"/>
    </source>
</evidence>
<dbReference type="PANTHER" id="PTHR22055">
    <property type="entry name" value="28 KDA HEAT- AND ACID-STABLE PHOSPHOPROTEIN PDGF-ASSOCIATED PROTEIN"/>
    <property type="match status" value="1"/>
</dbReference>
<accession>A0A7J7J3P5</accession>